<protein>
    <submittedName>
        <fullName evidence="3">Putative ubiquitin</fullName>
    </submittedName>
</protein>
<evidence type="ECO:0000313" key="3">
    <source>
        <dbReference type="EMBL" id="RHN56829.1"/>
    </source>
</evidence>
<dbReference type="InterPro" id="IPR050158">
    <property type="entry name" value="Ubiquitin_ubiquitin-like"/>
</dbReference>
<dbReference type="GO" id="GO:0003729">
    <property type="term" value="F:mRNA binding"/>
    <property type="evidence" value="ECO:0007669"/>
    <property type="project" value="UniProtKB-ARBA"/>
</dbReference>
<dbReference type="EMBL" id="PSQE01000005">
    <property type="protein sequence ID" value="RHN56829.1"/>
    <property type="molecule type" value="Genomic_DNA"/>
</dbReference>
<dbReference type="FunFam" id="3.10.20.90:FF:000205">
    <property type="entry name" value="2'-5'-oligoadenylate synthase-like protein 2"/>
    <property type="match status" value="1"/>
</dbReference>
<dbReference type="InterPro" id="IPR029071">
    <property type="entry name" value="Ubiquitin-like_domsf"/>
</dbReference>
<dbReference type="PROSITE" id="PS50053">
    <property type="entry name" value="UBIQUITIN_2"/>
    <property type="match status" value="1"/>
</dbReference>
<name>A0A396HU22_MEDTR</name>
<sequence>MQIFIKIMYGNKMFPLIVKSSDTILDVKKKIHDKEGIPVHQQRLFFDGKPIKDRQTLANYNIPENSTIDTRSIAKRSRPLFNLGFRGLAD</sequence>
<dbReference type="Gramene" id="rna32286">
    <property type="protein sequence ID" value="RHN56829.1"/>
    <property type="gene ID" value="gene32286"/>
</dbReference>
<dbReference type="InterPro" id="IPR019956">
    <property type="entry name" value="Ubiquitin_dom"/>
</dbReference>
<dbReference type="AlphaFoldDB" id="A0A396HU22"/>
<reference evidence="4" key="1">
    <citation type="journal article" date="2018" name="Nat. Plants">
        <title>Whole-genome landscape of Medicago truncatula symbiotic genes.</title>
        <authorList>
            <person name="Pecrix Y."/>
            <person name="Staton S.E."/>
            <person name="Sallet E."/>
            <person name="Lelandais-Briere C."/>
            <person name="Moreau S."/>
            <person name="Carrere S."/>
            <person name="Blein T."/>
            <person name="Jardinaud M.F."/>
            <person name="Latrasse D."/>
            <person name="Zouine M."/>
            <person name="Zahm M."/>
            <person name="Kreplak J."/>
            <person name="Mayjonade B."/>
            <person name="Satge C."/>
            <person name="Perez M."/>
            <person name="Cauet S."/>
            <person name="Marande W."/>
            <person name="Chantry-Darmon C."/>
            <person name="Lopez-Roques C."/>
            <person name="Bouchez O."/>
            <person name="Berard A."/>
            <person name="Debelle F."/>
            <person name="Munos S."/>
            <person name="Bendahmane A."/>
            <person name="Berges H."/>
            <person name="Niebel A."/>
            <person name="Buitink J."/>
            <person name="Frugier F."/>
            <person name="Benhamed M."/>
            <person name="Crespi M."/>
            <person name="Gouzy J."/>
            <person name="Gamas P."/>
        </authorList>
    </citation>
    <scope>NUCLEOTIDE SEQUENCE [LARGE SCALE GENOMIC DNA]</scope>
    <source>
        <strain evidence="4">cv. Jemalong A17</strain>
    </source>
</reference>
<dbReference type="SMART" id="SM00213">
    <property type="entry name" value="UBQ"/>
    <property type="match status" value="1"/>
</dbReference>
<dbReference type="Pfam" id="PF00240">
    <property type="entry name" value="ubiquitin"/>
    <property type="match status" value="1"/>
</dbReference>
<evidence type="ECO:0000256" key="1">
    <source>
        <dbReference type="ARBA" id="ARBA00022499"/>
    </source>
</evidence>
<dbReference type="SUPFAM" id="SSF54236">
    <property type="entry name" value="Ubiquitin-like"/>
    <property type="match status" value="1"/>
</dbReference>
<organism evidence="3 4">
    <name type="scientific">Medicago truncatula</name>
    <name type="common">Barrel medic</name>
    <name type="synonym">Medicago tribuloides</name>
    <dbReference type="NCBI Taxonomy" id="3880"/>
    <lineage>
        <taxon>Eukaryota</taxon>
        <taxon>Viridiplantae</taxon>
        <taxon>Streptophyta</taxon>
        <taxon>Embryophyta</taxon>
        <taxon>Tracheophyta</taxon>
        <taxon>Spermatophyta</taxon>
        <taxon>Magnoliopsida</taxon>
        <taxon>eudicotyledons</taxon>
        <taxon>Gunneridae</taxon>
        <taxon>Pentapetalae</taxon>
        <taxon>rosids</taxon>
        <taxon>fabids</taxon>
        <taxon>Fabales</taxon>
        <taxon>Fabaceae</taxon>
        <taxon>Papilionoideae</taxon>
        <taxon>50 kb inversion clade</taxon>
        <taxon>NPAAA clade</taxon>
        <taxon>Hologalegina</taxon>
        <taxon>IRL clade</taxon>
        <taxon>Trifolieae</taxon>
        <taxon>Medicago</taxon>
    </lineage>
</organism>
<comment type="caution">
    <text evidence="3">The sequence shown here is derived from an EMBL/GenBank/DDBJ whole genome shotgun (WGS) entry which is preliminary data.</text>
</comment>
<keyword evidence="1" id="KW-1017">Isopeptide bond</keyword>
<dbReference type="Gene3D" id="3.10.20.90">
    <property type="entry name" value="Phosphatidylinositol 3-kinase Catalytic Subunit, Chain A, domain 1"/>
    <property type="match status" value="1"/>
</dbReference>
<dbReference type="InterPro" id="IPR000626">
    <property type="entry name" value="Ubiquitin-like_dom"/>
</dbReference>
<evidence type="ECO:0000259" key="2">
    <source>
        <dbReference type="PROSITE" id="PS50053"/>
    </source>
</evidence>
<evidence type="ECO:0000313" key="4">
    <source>
        <dbReference type="Proteomes" id="UP000265566"/>
    </source>
</evidence>
<proteinExistence type="predicted"/>
<dbReference type="PRINTS" id="PR00348">
    <property type="entry name" value="UBIQUITIN"/>
</dbReference>
<dbReference type="Proteomes" id="UP000265566">
    <property type="component" value="Chromosome 5"/>
</dbReference>
<dbReference type="PANTHER" id="PTHR10666">
    <property type="entry name" value="UBIQUITIN"/>
    <property type="match status" value="1"/>
</dbReference>
<accession>A0A396HU22</accession>
<gene>
    <name evidence="3" type="ORF">MtrunA17_Chr5g0433701</name>
</gene>
<feature type="domain" description="Ubiquitin-like" evidence="2">
    <location>
        <begin position="1"/>
        <end position="68"/>
    </location>
</feature>